<dbReference type="SMART" id="SM00304">
    <property type="entry name" value="HAMP"/>
    <property type="match status" value="1"/>
</dbReference>
<keyword evidence="10" id="KW-0902">Two-component regulatory system</keyword>
<feature type="transmembrane region" description="Helical" evidence="12">
    <location>
        <begin position="292"/>
        <end position="315"/>
    </location>
</feature>
<evidence type="ECO:0000259" key="14">
    <source>
        <dbReference type="PROSITE" id="PS50885"/>
    </source>
</evidence>
<keyword evidence="12" id="KW-1133">Transmembrane helix</keyword>
<keyword evidence="8 15" id="KW-0418">Kinase</keyword>
<gene>
    <name evidence="15" type="ORF">ACFFK0_06045</name>
</gene>
<dbReference type="InterPro" id="IPR005467">
    <property type="entry name" value="His_kinase_dom"/>
</dbReference>
<evidence type="ECO:0000256" key="4">
    <source>
        <dbReference type="ARBA" id="ARBA00022475"/>
    </source>
</evidence>
<evidence type="ECO:0000313" key="16">
    <source>
        <dbReference type="Proteomes" id="UP001589776"/>
    </source>
</evidence>
<keyword evidence="6 15" id="KW-0808">Transferase</keyword>
<comment type="subcellular location">
    <subcellularLocation>
        <location evidence="2">Cell membrane</location>
        <topology evidence="2">Multi-pass membrane protein</topology>
    </subcellularLocation>
</comment>
<dbReference type="SUPFAM" id="SSF55874">
    <property type="entry name" value="ATPase domain of HSP90 chaperone/DNA topoisomerase II/histidine kinase"/>
    <property type="match status" value="1"/>
</dbReference>
<reference evidence="15 16" key="1">
    <citation type="submission" date="2024-09" db="EMBL/GenBank/DDBJ databases">
        <authorList>
            <person name="Sun Q."/>
            <person name="Mori K."/>
        </authorList>
    </citation>
    <scope>NUCLEOTIDE SEQUENCE [LARGE SCALE GENOMIC DNA]</scope>
    <source>
        <strain evidence="15 16">CCM 7759</strain>
    </source>
</reference>
<organism evidence="15 16">
    <name type="scientific">Paenibacillus chartarius</name>
    <dbReference type="NCBI Taxonomy" id="747481"/>
    <lineage>
        <taxon>Bacteria</taxon>
        <taxon>Bacillati</taxon>
        <taxon>Bacillota</taxon>
        <taxon>Bacilli</taxon>
        <taxon>Bacillales</taxon>
        <taxon>Paenibacillaceae</taxon>
        <taxon>Paenibacillus</taxon>
    </lineage>
</organism>
<evidence type="ECO:0000313" key="15">
    <source>
        <dbReference type="EMBL" id="MFC0212017.1"/>
    </source>
</evidence>
<dbReference type="RefSeq" id="WP_377469073.1">
    <property type="nucleotide sequence ID" value="NZ_JBHLWN010000025.1"/>
</dbReference>
<keyword evidence="16" id="KW-1185">Reference proteome</keyword>
<evidence type="ECO:0000256" key="8">
    <source>
        <dbReference type="ARBA" id="ARBA00022777"/>
    </source>
</evidence>
<evidence type="ECO:0000256" key="3">
    <source>
        <dbReference type="ARBA" id="ARBA00012438"/>
    </source>
</evidence>
<evidence type="ECO:0000259" key="13">
    <source>
        <dbReference type="PROSITE" id="PS50109"/>
    </source>
</evidence>
<evidence type="ECO:0000256" key="11">
    <source>
        <dbReference type="ARBA" id="ARBA00023136"/>
    </source>
</evidence>
<keyword evidence="7" id="KW-0547">Nucleotide-binding</keyword>
<dbReference type="CDD" id="cd06225">
    <property type="entry name" value="HAMP"/>
    <property type="match status" value="1"/>
</dbReference>
<dbReference type="InterPro" id="IPR010559">
    <property type="entry name" value="Sig_transdc_His_kin_internal"/>
</dbReference>
<feature type="domain" description="HAMP" evidence="14">
    <location>
        <begin position="317"/>
        <end position="369"/>
    </location>
</feature>
<sequence length="591" mass="68157">MFKRWRASFKIKLMLGISAIILFTFCITGVVSYRTHLQLFEEEVSEQYRRSNEQAMAQFELRVKELYRISNFIVFNQTIEEIVTKLASADHVPAAERYFEQDRILTELRQIKFDAPQVLSMYLFDLNGTNYYNGLMRESVERIGDDTFREIRDKVKASNGEMVWMRKRLESAIEKSGYREVTIAARWMHNNTLGMYGLLVMVIDQDFMTRSFREITRDGHGVVYLFDRHSSLLYTSDTDVPLTNERLLAVRDGTRATIDGTGYYYARNDSKEIDFVLVSRMSMARFLEKSQLILRISVISGAVSIALSALLIFLLSQRLLRPLRELVQAMRTMRGGKFDTRIKPRSSDELGFIADSFNSMASNVSALINEVYLRQISEREAELKALQAQLNPHFLYNTLNGLYWKLYLQNDRETASLVSSLSSLLKYSLERVRKRTTLAEEMKQIRNYLHVQEAFVENSFEAVIEMDDEVAECTSLRLILQPIVENVFVHAFREQETPKRLTIRAYRSESYLKIEIADNGNGMTPEQLSRVLAEEPAGERAPLGVRSVMRRIDLTYGPPYRLELVSAAGQGTTVHLYLPFEKAEADKEASA</sequence>
<dbReference type="Gene3D" id="6.10.340.10">
    <property type="match status" value="1"/>
</dbReference>
<dbReference type="PANTHER" id="PTHR34220:SF7">
    <property type="entry name" value="SENSOR HISTIDINE KINASE YPDA"/>
    <property type="match status" value="1"/>
</dbReference>
<comment type="caution">
    <text evidence="15">The sequence shown here is derived from an EMBL/GenBank/DDBJ whole genome shotgun (WGS) entry which is preliminary data.</text>
</comment>
<dbReference type="PANTHER" id="PTHR34220">
    <property type="entry name" value="SENSOR HISTIDINE KINASE YPDA"/>
    <property type="match status" value="1"/>
</dbReference>
<dbReference type="EMBL" id="JBHLWN010000025">
    <property type="protein sequence ID" value="MFC0212017.1"/>
    <property type="molecule type" value="Genomic_DNA"/>
</dbReference>
<dbReference type="InterPro" id="IPR036890">
    <property type="entry name" value="HATPase_C_sf"/>
</dbReference>
<keyword evidence="11 12" id="KW-0472">Membrane</keyword>
<dbReference type="PROSITE" id="PS50109">
    <property type="entry name" value="HIS_KIN"/>
    <property type="match status" value="1"/>
</dbReference>
<dbReference type="Gene3D" id="3.30.565.10">
    <property type="entry name" value="Histidine kinase-like ATPase, C-terminal domain"/>
    <property type="match status" value="1"/>
</dbReference>
<dbReference type="GO" id="GO:0004673">
    <property type="term" value="F:protein histidine kinase activity"/>
    <property type="evidence" value="ECO:0007669"/>
    <property type="project" value="UniProtKB-EC"/>
</dbReference>
<evidence type="ECO:0000256" key="12">
    <source>
        <dbReference type="SAM" id="Phobius"/>
    </source>
</evidence>
<accession>A0ABV6DHA5</accession>
<dbReference type="InterPro" id="IPR050640">
    <property type="entry name" value="Bact_2-comp_sensor_kinase"/>
</dbReference>
<dbReference type="Pfam" id="PF06580">
    <property type="entry name" value="His_kinase"/>
    <property type="match status" value="1"/>
</dbReference>
<comment type="catalytic activity">
    <reaction evidence="1">
        <text>ATP + protein L-histidine = ADP + protein N-phospho-L-histidine.</text>
        <dbReference type="EC" id="2.7.13.3"/>
    </reaction>
</comment>
<evidence type="ECO:0000256" key="10">
    <source>
        <dbReference type="ARBA" id="ARBA00023012"/>
    </source>
</evidence>
<dbReference type="EC" id="2.7.13.3" evidence="3"/>
<dbReference type="SMART" id="SM00387">
    <property type="entry name" value="HATPase_c"/>
    <property type="match status" value="1"/>
</dbReference>
<evidence type="ECO:0000256" key="1">
    <source>
        <dbReference type="ARBA" id="ARBA00000085"/>
    </source>
</evidence>
<evidence type="ECO:0000256" key="2">
    <source>
        <dbReference type="ARBA" id="ARBA00004651"/>
    </source>
</evidence>
<dbReference type="InterPro" id="IPR003594">
    <property type="entry name" value="HATPase_dom"/>
</dbReference>
<keyword evidence="5" id="KW-0597">Phosphoprotein</keyword>
<dbReference type="InterPro" id="IPR003660">
    <property type="entry name" value="HAMP_dom"/>
</dbReference>
<keyword evidence="12" id="KW-0812">Transmembrane</keyword>
<keyword evidence="4" id="KW-1003">Cell membrane</keyword>
<keyword evidence="9" id="KW-0067">ATP-binding</keyword>
<feature type="domain" description="Histidine kinase" evidence="13">
    <location>
        <begin position="390"/>
        <end position="582"/>
    </location>
</feature>
<evidence type="ECO:0000256" key="5">
    <source>
        <dbReference type="ARBA" id="ARBA00022553"/>
    </source>
</evidence>
<dbReference type="Pfam" id="PF02518">
    <property type="entry name" value="HATPase_c"/>
    <property type="match status" value="1"/>
</dbReference>
<protein>
    <recommendedName>
        <fullName evidence="3">histidine kinase</fullName>
        <ecNumber evidence="3">2.7.13.3</ecNumber>
    </recommendedName>
</protein>
<dbReference type="Proteomes" id="UP001589776">
    <property type="component" value="Unassembled WGS sequence"/>
</dbReference>
<name>A0ABV6DHA5_9BACL</name>
<dbReference type="SUPFAM" id="SSF158472">
    <property type="entry name" value="HAMP domain-like"/>
    <property type="match status" value="1"/>
</dbReference>
<proteinExistence type="predicted"/>
<evidence type="ECO:0000256" key="7">
    <source>
        <dbReference type="ARBA" id="ARBA00022741"/>
    </source>
</evidence>
<dbReference type="PROSITE" id="PS50885">
    <property type="entry name" value="HAMP"/>
    <property type="match status" value="1"/>
</dbReference>
<evidence type="ECO:0000256" key="6">
    <source>
        <dbReference type="ARBA" id="ARBA00022679"/>
    </source>
</evidence>
<dbReference type="Pfam" id="PF00672">
    <property type="entry name" value="HAMP"/>
    <property type="match status" value="1"/>
</dbReference>
<evidence type="ECO:0000256" key="9">
    <source>
        <dbReference type="ARBA" id="ARBA00022840"/>
    </source>
</evidence>